<name>A0A8J8MNU5_9FIRM</name>
<dbReference type="Proteomes" id="UP000683246">
    <property type="component" value="Chromosome"/>
</dbReference>
<sequence length="370" mass="43049">MKKSDIDLKSILTEGHVVKEIKEDMLHMATTQRLSTNFKKENMTVKSYAYLPDTYSLPLRIDFTIKIDSPGFYLFLGNGHLNFGTPWSDNRRIDDIVHPTYKPRFFHNHIPMNKFVHISVIYDLKAMEIRINGQERFYSEKEKYMKSALFKEQNEQGFRIKIASAKLTNLVIKSIQITESDHLTDMVQGATDLPKAIIRNEAVKEGQKPTFETCIARLPKPIQNEIIKTDHFLRSLKPMTFKRVIEKHGHKITYIASDHGFSYAIYPSNDIMYHSLNWYILTNKKPELWGRKDDKMMATLNKLRETSPEFADRMFINLKECIACHPSCSVKTVYTYNETSKCTCHGSMLFKMSIADFEDVRHFIHTANGL</sequence>
<evidence type="ECO:0000313" key="2">
    <source>
        <dbReference type="Proteomes" id="UP000683246"/>
    </source>
</evidence>
<organism evidence="1 2">
    <name type="scientific">Vallitalea pronyensis</name>
    <dbReference type="NCBI Taxonomy" id="1348613"/>
    <lineage>
        <taxon>Bacteria</taxon>
        <taxon>Bacillati</taxon>
        <taxon>Bacillota</taxon>
        <taxon>Clostridia</taxon>
        <taxon>Lachnospirales</taxon>
        <taxon>Vallitaleaceae</taxon>
        <taxon>Vallitalea</taxon>
    </lineage>
</organism>
<accession>A0A8J8MNU5</accession>
<dbReference type="AlphaFoldDB" id="A0A8J8MNU5"/>
<protein>
    <submittedName>
        <fullName evidence="1">Uncharacterized protein</fullName>
    </submittedName>
</protein>
<evidence type="ECO:0000313" key="1">
    <source>
        <dbReference type="EMBL" id="QUI24832.1"/>
    </source>
</evidence>
<keyword evidence="2" id="KW-1185">Reference proteome</keyword>
<dbReference type="RefSeq" id="WP_212695530.1">
    <property type="nucleotide sequence ID" value="NZ_CP058649.1"/>
</dbReference>
<reference evidence="1" key="1">
    <citation type="submission" date="2020-07" db="EMBL/GenBank/DDBJ databases">
        <title>Vallitalea pronyensis genome.</title>
        <authorList>
            <person name="Postec A."/>
        </authorList>
    </citation>
    <scope>NUCLEOTIDE SEQUENCE</scope>
    <source>
        <strain evidence="1">FatNI3</strain>
    </source>
</reference>
<gene>
    <name evidence="1" type="ORF">HZI73_22135</name>
</gene>
<dbReference type="KEGG" id="vpy:HZI73_22135"/>
<dbReference type="EMBL" id="CP058649">
    <property type="protein sequence ID" value="QUI24832.1"/>
    <property type="molecule type" value="Genomic_DNA"/>
</dbReference>
<proteinExistence type="predicted"/>